<evidence type="ECO:0000256" key="2">
    <source>
        <dbReference type="ARBA" id="ARBA00022980"/>
    </source>
</evidence>
<evidence type="ECO:0000313" key="5">
    <source>
        <dbReference type="Proteomes" id="UP000717515"/>
    </source>
</evidence>
<gene>
    <name evidence="4" type="ORF">KVV02_006209</name>
</gene>
<protein>
    <recommendedName>
        <fullName evidence="6">40S ribosomal protein S19</fullName>
    </recommendedName>
</protein>
<dbReference type="EMBL" id="JAIFTL010000034">
    <property type="protein sequence ID" value="KAG9325706.1"/>
    <property type="molecule type" value="Genomic_DNA"/>
</dbReference>
<name>A0A9P8AAU5_MORAP</name>
<sequence>MAALYSVTVQDINAHDFNRAYAAYLKRSGKLEIPKWVDIVKTGTNKELAPYDPDWFYIRAAQKSNVYDRETDPSCSIGTHGPIASVARHIYLRRGVGVGALKKLHGGTVNRGSRPSHHVKSSGSIARKVLQALEKINVLEADENGGRKITVDGQRDLDRIAASVAQARA</sequence>
<evidence type="ECO:0000313" key="4">
    <source>
        <dbReference type="EMBL" id="KAG9325706.1"/>
    </source>
</evidence>
<dbReference type="FunFam" id="1.10.10.10:FF:000118">
    <property type="entry name" value="40S ribosomal protein S19"/>
    <property type="match status" value="1"/>
</dbReference>
<keyword evidence="2" id="KW-0689">Ribosomal protein</keyword>
<proteinExistence type="inferred from homology"/>
<dbReference type="PROSITE" id="PS00628">
    <property type="entry name" value="RIBOSOMAL_S19E"/>
    <property type="match status" value="1"/>
</dbReference>
<comment type="caution">
    <text evidence="4">The sequence shown here is derived from an EMBL/GenBank/DDBJ whole genome shotgun (WGS) entry which is preliminary data.</text>
</comment>
<dbReference type="PANTHER" id="PTHR11710:SF0">
    <property type="entry name" value="40S RIBOSOMAL PROTEIN S19"/>
    <property type="match status" value="1"/>
</dbReference>
<dbReference type="GO" id="GO:0022627">
    <property type="term" value="C:cytosolic small ribosomal subunit"/>
    <property type="evidence" value="ECO:0007669"/>
    <property type="project" value="TreeGrafter"/>
</dbReference>
<comment type="similarity">
    <text evidence="1">Belongs to the eukaryotic ribosomal protein eS19 family.</text>
</comment>
<dbReference type="SUPFAM" id="SSF46785">
    <property type="entry name" value="Winged helix' DNA-binding domain"/>
    <property type="match status" value="2"/>
</dbReference>
<accession>A0A9P8AAU5</accession>
<organism evidence="4 5">
    <name type="scientific">Mortierella alpina</name>
    <name type="common">Oleaginous fungus</name>
    <name type="synonym">Mortierella renispora</name>
    <dbReference type="NCBI Taxonomy" id="64518"/>
    <lineage>
        <taxon>Eukaryota</taxon>
        <taxon>Fungi</taxon>
        <taxon>Fungi incertae sedis</taxon>
        <taxon>Mucoromycota</taxon>
        <taxon>Mortierellomycotina</taxon>
        <taxon>Mortierellomycetes</taxon>
        <taxon>Mortierellales</taxon>
        <taxon>Mortierellaceae</taxon>
        <taxon>Mortierella</taxon>
    </lineage>
</organism>
<dbReference type="Pfam" id="PF01090">
    <property type="entry name" value="Ribosomal_S19e"/>
    <property type="match status" value="2"/>
</dbReference>
<dbReference type="InterPro" id="IPR036388">
    <property type="entry name" value="WH-like_DNA-bd_sf"/>
</dbReference>
<keyword evidence="3" id="KW-0687">Ribonucleoprotein</keyword>
<dbReference type="GO" id="GO:0000028">
    <property type="term" value="P:ribosomal small subunit assembly"/>
    <property type="evidence" value="ECO:0007669"/>
    <property type="project" value="TreeGrafter"/>
</dbReference>
<evidence type="ECO:0000256" key="3">
    <source>
        <dbReference type="ARBA" id="ARBA00023274"/>
    </source>
</evidence>
<dbReference type="InterPro" id="IPR001266">
    <property type="entry name" value="Ribosomal_eS19"/>
</dbReference>
<dbReference type="SMART" id="SM01413">
    <property type="entry name" value="Ribosomal_S19e"/>
    <property type="match status" value="1"/>
</dbReference>
<dbReference type="InterPro" id="IPR036390">
    <property type="entry name" value="WH_DNA-bd_sf"/>
</dbReference>
<dbReference type="GO" id="GO:0003723">
    <property type="term" value="F:RNA binding"/>
    <property type="evidence" value="ECO:0007669"/>
    <property type="project" value="TreeGrafter"/>
</dbReference>
<dbReference type="AlphaFoldDB" id="A0A9P8AAU5"/>
<dbReference type="InterPro" id="IPR018277">
    <property type="entry name" value="Ribosomal_eS19_CS"/>
</dbReference>
<dbReference type="PANTHER" id="PTHR11710">
    <property type="entry name" value="40S RIBOSOMAL PROTEIN S19"/>
    <property type="match status" value="1"/>
</dbReference>
<dbReference type="GO" id="GO:0003735">
    <property type="term" value="F:structural constituent of ribosome"/>
    <property type="evidence" value="ECO:0007669"/>
    <property type="project" value="InterPro"/>
</dbReference>
<dbReference type="GO" id="GO:0006412">
    <property type="term" value="P:translation"/>
    <property type="evidence" value="ECO:0007669"/>
    <property type="project" value="InterPro"/>
</dbReference>
<dbReference type="Proteomes" id="UP000717515">
    <property type="component" value="Unassembled WGS sequence"/>
</dbReference>
<reference evidence="4" key="1">
    <citation type="submission" date="2021-07" db="EMBL/GenBank/DDBJ databases">
        <title>Draft genome of Mortierella alpina, strain LL118, isolated from an aspen leaf litter sample.</title>
        <authorList>
            <person name="Yang S."/>
            <person name="Vinatzer B.A."/>
        </authorList>
    </citation>
    <scope>NUCLEOTIDE SEQUENCE</scope>
    <source>
        <strain evidence="4">LL118</strain>
    </source>
</reference>
<dbReference type="Gene3D" id="1.10.10.10">
    <property type="entry name" value="Winged helix-like DNA-binding domain superfamily/Winged helix DNA-binding domain"/>
    <property type="match status" value="1"/>
</dbReference>
<evidence type="ECO:0008006" key="6">
    <source>
        <dbReference type="Google" id="ProtNLM"/>
    </source>
</evidence>
<evidence type="ECO:0000256" key="1">
    <source>
        <dbReference type="ARBA" id="ARBA00010014"/>
    </source>
</evidence>